<keyword evidence="3" id="KW-1185">Reference proteome</keyword>
<sequence>MLCTMPELGFWSGSHWWEPNLDPETDQRTMPWHAYNCRSQHDFFRTLERFTCSVNVVLSIPKAERAGRSSADLIRRSSKGKTHESENQKTKDLKISWHCVE</sequence>
<feature type="region of interest" description="Disordered" evidence="1">
    <location>
        <begin position="67"/>
        <end position="101"/>
    </location>
</feature>
<evidence type="ECO:0000256" key="1">
    <source>
        <dbReference type="SAM" id="MobiDB-lite"/>
    </source>
</evidence>
<proteinExistence type="predicted"/>
<evidence type="ECO:0000313" key="3">
    <source>
        <dbReference type="Proteomes" id="UP001469553"/>
    </source>
</evidence>
<dbReference type="EMBL" id="JAHRIP010012167">
    <property type="protein sequence ID" value="MEQ2284935.1"/>
    <property type="molecule type" value="Genomic_DNA"/>
</dbReference>
<dbReference type="Proteomes" id="UP001469553">
    <property type="component" value="Unassembled WGS sequence"/>
</dbReference>
<accession>A0ABV0XU02</accession>
<evidence type="ECO:0000313" key="2">
    <source>
        <dbReference type="EMBL" id="MEQ2284935.1"/>
    </source>
</evidence>
<organism evidence="2 3">
    <name type="scientific">Ameca splendens</name>
    <dbReference type="NCBI Taxonomy" id="208324"/>
    <lineage>
        <taxon>Eukaryota</taxon>
        <taxon>Metazoa</taxon>
        <taxon>Chordata</taxon>
        <taxon>Craniata</taxon>
        <taxon>Vertebrata</taxon>
        <taxon>Euteleostomi</taxon>
        <taxon>Actinopterygii</taxon>
        <taxon>Neopterygii</taxon>
        <taxon>Teleostei</taxon>
        <taxon>Neoteleostei</taxon>
        <taxon>Acanthomorphata</taxon>
        <taxon>Ovalentaria</taxon>
        <taxon>Atherinomorphae</taxon>
        <taxon>Cyprinodontiformes</taxon>
        <taxon>Goodeidae</taxon>
        <taxon>Ameca</taxon>
    </lineage>
</organism>
<comment type="caution">
    <text evidence="2">The sequence shown here is derived from an EMBL/GenBank/DDBJ whole genome shotgun (WGS) entry which is preliminary data.</text>
</comment>
<reference evidence="2 3" key="1">
    <citation type="submission" date="2021-06" db="EMBL/GenBank/DDBJ databases">
        <authorList>
            <person name="Palmer J.M."/>
        </authorList>
    </citation>
    <scope>NUCLEOTIDE SEQUENCE [LARGE SCALE GENOMIC DNA]</scope>
    <source>
        <strain evidence="2 3">AS_MEX2019</strain>
        <tissue evidence="2">Muscle</tissue>
    </source>
</reference>
<gene>
    <name evidence="2" type="ORF">AMECASPLE_026730</name>
</gene>
<name>A0ABV0XU02_9TELE</name>
<protein>
    <submittedName>
        <fullName evidence="2">Uncharacterized protein</fullName>
    </submittedName>
</protein>
<feature type="compositionally biased region" description="Basic and acidic residues" evidence="1">
    <location>
        <begin position="81"/>
        <end position="101"/>
    </location>
</feature>